<evidence type="ECO:0000313" key="7">
    <source>
        <dbReference type="Proteomes" id="UP000734511"/>
    </source>
</evidence>
<protein>
    <submittedName>
        <fullName evidence="6">TetR/AcrR family transcriptional regulator</fullName>
    </submittedName>
</protein>
<dbReference type="InterPro" id="IPR001647">
    <property type="entry name" value="HTH_TetR"/>
</dbReference>
<dbReference type="EMBL" id="JAATEJ010000011">
    <property type="protein sequence ID" value="NJP44947.1"/>
    <property type="molecule type" value="Genomic_DNA"/>
</dbReference>
<dbReference type="RefSeq" id="WP_167983803.1">
    <property type="nucleotide sequence ID" value="NZ_JAATEJ010000011.1"/>
</dbReference>
<sequence length="168" mass="18889">MRKTADERRTEVVRAAVQEFSRRGLHGTSTDAIARAVGVSQPYLFRLYNTKLDIFLAAGEHCFRRTSLAFEAAAHGCSGECALKAMSEAYRELAVDRELLMMQMQLYVSASCDEQVRQAVSRWWDDLWELVTRLTGLPDEAVTEFMSGGMLINVMVALGIAERRPVTH</sequence>
<reference evidence="6 7" key="1">
    <citation type="submission" date="2020-03" db="EMBL/GenBank/DDBJ databases">
        <title>WGS of actinomycetes isolated from Thailand.</title>
        <authorList>
            <person name="Thawai C."/>
        </authorList>
    </citation>
    <scope>NUCLEOTIDE SEQUENCE [LARGE SCALE GENOMIC DNA]</scope>
    <source>
        <strain evidence="6 7">PRB2-1</strain>
    </source>
</reference>
<name>A0ABX0ZQ68_9ACTN</name>
<dbReference type="PANTHER" id="PTHR47506:SF1">
    <property type="entry name" value="HTH-TYPE TRANSCRIPTIONAL REGULATOR YJDC"/>
    <property type="match status" value="1"/>
</dbReference>
<dbReference type="Proteomes" id="UP000734511">
    <property type="component" value="Unassembled WGS sequence"/>
</dbReference>
<dbReference type="Gene3D" id="1.10.357.10">
    <property type="entry name" value="Tetracycline Repressor, domain 2"/>
    <property type="match status" value="1"/>
</dbReference>
<evidence type="ECO:0000256" key="2">
    <source>
        <dbReference type="ARBA" id="ARBA00023125"/>
    </source>
</evidence>
<keyword evidence="1" id="KW-0805">Transcription regulation</keyword>
<evidence type="ECO:0000313" key="6">
    <source>
        <dbReference type="EMBL" id="NJP44947.1"/>
    </source>
</evidence>
<proteinExistence type="predicted"/>
<evidence type="ECO:0000259" key="5">
    <source>
        <dbReference type="PROSITE" id="PS50977"/>
    </source>
</evidence>
<dbReference type="PROSITE" id="PS50977">
    <property type="entry name" value="HTH_TETR_2"/>
    <property type="match status" value="1"/>
</dbReference>
<evidence type="ECO:0000256" key="4">
    <source>
        <dbReference type="PROSITE-ProRule" id="PRU00335"/>
    </source>
</evidence>
<keyword evidence="3" id="KW-0804">Transcription</keyword>
<organism evidence="6 7">
    <name type="scientific">Actinacidiphila epipremni</name>
    <dbReference type="NCBI Taxonomy" id="2053013"/>
    <lineage>
        <taxon>Bacteria</taxon>
        <taxon>Bacillati</taxon>
        <taxon>Actinomycetota</taxon>
        <taxon>Actinomycetes</taxon>
        <taxon>Kitasatosporales</taxon>
        <taxon>Streptomycetaceae</taxon>
        <taxon>Actinacidiphila</taxon>
    </lineage>
</organism>
<accession>A0ABX0ZQ68</accession>
<keyword evidence="2 4" id="KW-0238">DNA-binding</keyword>
<dbReference type="SUPFAM" id="SSF46689">
    <property type="entry name" value="Homeodomain-like"/>
    <property type="match status" value="1"/>
</dbReference>
<gene>
    <name evidence="6" type="ORF">HCN08_16305</name>
</gene>
<feature type="DNA-binding region" description="H-T-H motif" evidence="4">
    <location>
        <begin position="29"/>
        <end position="48"/>
    </location>
</feature>
<feature type="domain" description="HTH tetR-type" evidence="5">
    <location>
        <begin position="6"/>
        <end position="66"/>
    </location>
</feature>
<dbReference type="PANTHER" id="PTHR47506">
    <property type="entry name" value="TRANSCRIPTIONAL REGULATORY PROTEIN"/>
    <property type="match status" value="1"/>
</dbReference>
<dbReference type="Pfam" id="PF00440">
    <property type="entry name" value="TetR_N"/>
    <property type="match status" value="1"/>
</dbReference>
<evidence type="ECO:0000256" key="3">
    <source>
        <dbReference type="ARBA" id="ARBA00023163"/>
    </source>
</evidence>
<dbReference type="InterPro" id="IPR009057">
    <property type="entry name" value="Homeodomain-like_sf"/>
</dbReference>
<evidence type="ECO:0000256" key="1">
    <source>
        <dbReference type="ARBA" id="ARBA00023015"/>
    </source>
</evidence>
<comment type="caution">
    <text evidence="6">The sequence shown here is derived from an EMBL/GenBank/DDBJ whole genome shotgun (WGS) entry which is preliminary data.</text>
</comment>
<keyword evidence="7" id="KW-1185">Reference proteome</keyword>